<dbReference type="AlphaFoldDB" id="A0A3E0TLD8"/>
<dbReference type="Proteomes" id="UP000256478">
    <property type="component" value="Unassembled WGS sequence"/>
</dbReference>
<feature type="domain" description="DNA-binding transcriptional repressor CapW winged helix-turn-helix" evidence="3">
    <location>
        <begin position="10"/>
        <end position="79"/>
    </location>
</feature>
<name>A0A3E0TLD8_9GAMM</name>
<sequence length="316" mass="35849">MDVSQYPYAQRQRLAFIDFCLQYFGQIARADLINHFKVGMASGTRDFALYKELVPDNLHLVHQTKLYYRTEQFKPLFNHQGEAVLTGLCRGFGDGIAAINQPSEVCFEAVRLIQPDSEIIAALMRAITHQQAVKCRYVSLSSGEQGRVIVPHSIVNNGHRWHVRAFDRKSASFRDFSCTRFVEAKVLAVEAKQDELCQADREWSTILTLTLKPHPKVTQPRAIEMDYHMVEGSLTLEVRAALVGYLLQQWQVDCSPNHHLDPSQHPLCLTNSEVLTSHDNAILAPGYSQPESLLDNAIDRPAQRIDNTKETHHGKF</sequence>
<dbReference type="EMBL" id="QUOU01000001">
    <property type="protein sequence ID" value="REL25364.1"/>
    <property type="molecule type" value="Genomic_DNA"/>
</dbReference>
<dbReference type="InterPro" id="IPR059020">
    <property type="entry name" value="CapW_CTD"/>
</dbReference>
<reference evidence="4 5" key="1">
    <citation type="submission" date="2018-08" db="EMBL/GenBank/DDBJ databases">
        <title>Thalassotalea euphylliae genome.</title>
        <authorList>
            <person name="Summers S."/>
            <person name="Rice S.A."/>
            <person name="Freckelton M.L."/>
            <person name="Nedved B.T."/>
            <person name="Hadfield M.G."/>
        </authorList>
    </citation>
    <scope>NUCLEOTIDE SEQUENCE [LARGE SCALE GENOMIC DNA]</scope>
    <source>
        <strain evidence="4 5">H1</strain>
    </source>
</reference>
<dbReference type="PIRSF" id="PIRSF015558">
    <property type="entry name" value="Txn_reg_DeoR_prd"/>
    <property type="match status" value="1"/>
</dbReference>
<evidence type="ECO:0000259" key="3">
    <source>
        <dbReference type="Pfam" id="PF26109"/>
    </source>
</evidence>
<evidence type="ECO:0000259" key="1">
    <source>
        <dbReference type="Pfam" id="PF13280"/>
    </source>
</evidence>
<evidence type="ECO:0000313" key="5">
    <source>
        <dbReference type="Proteomes" id="UP000256478"/>
    </source>
</evidence>
<evidence type="ECO:0000313" key="4">
    <source>
        <dbReference type="EMBL" id="REL25364.1"/>
    </source>
</evidence>
<dbReference type="InterPro" id="IPR016634">
    <property type="entry name" value="CapW-like"/>
</dbReference>
<dbReference type="Pfam" id="PF26109">
    <property type="entry name" value="WHD_BrxR"/>
    <property type="match status" value="1"/>
</dbReference>
<proteinExistence type="predicted"/>
<comment type="caution">
    <text evidence="4">The sequence shown here is derived from an EMBL/GenBank/DDBJ whole genome shotgun (WGS) entry which is preliminary data.</text>
</comment>
<dbReference type="RefSeq" id="WP_116006518.1">
    <property type="nucleotide sequence ID" value="NZ_QUOU01000001.1"/>
</dbReference>
<accession>A0A3E0TLD8</accession>
<evidence type="ECO:0000259" key="2">
    <source>
        <dbReference type="Pfam" id="PF26107"/>
    </source>
</evidence>
<gene>
    <name evidence="4" type="ORF">DXX93_01585</name>
</gene>
<dbReference type="Pfam" id="PF26107">
    <property type="entry name" value="BrxR_CTD"/>
    <property type="match status" value="1"/>
</dbReference>
<organism evidence="4 5">
    <name type="scientific">Thalassotalea euphylliae</name>
    <dbReference type="NCBI Taxonomy" id="1655234"/>
    <lineage>
        <taxon>Bacteria</taxon>
        <taxon>Pseudomonadati</taxon>
        <taxon>Pseudomonadota</taxon>
        <taxon>Gammaproteobacteria</taxon>
        <taxon>Alteromonadales</taxon>
        <taxon>Colwelliaceae</taxon>
        <taxon>Thalassotalea</taxon>
    </lineage>
</organism>
<protein>
    <submittedName>
        <fullName evidence="4">WYL domain-containing protein</fullName>
    </submittedName>
</protein>
<dbReference type="OrthoDB" id="6400324at2"/>
<dbReference type="Pfam" id="PF13280">
    <property type="entry name" value="WYL"/>
    <property type="match status" value="1"/>
</dbReference>
<dbReference type="PROSITE" id="PS52050">
    <property type="entry name" value="WYL"/>
    <property type="match status" value="1"/>
</dbReference>
<feature type="domain" description="DNA-binding transcriptional repressor CapW C-terminal dimerisation" evidence="2">
    <location>
        <begin position="207"/>
        <end position="274"/>
    </location>
</feature>
<dbReference type="InterPro" id="IPR059019">
    <property type="entry name" value="WHD_CapW"/>
</dbReference>
<feature type="domain" description="WYL" evidence="1">
    <location>
        <begin position="118"/>
        <end position="186"/>
    </location>
</feature>
<dbReference type="InterPro" id="IPR026881">
    <property type="entry name" value="WYL_dom"/>
</dbReference>